<comment type="subcellular location">
    <subcellularLocation>
        <location evidence="2">Cytoplasm</location>
    </subcellularLocation>
</comment>
<keyword evidence="1 2" id="KW-0143">Chaperone</keyword>
<reference evidence="3 4" key="1">
    <citation type="journal article" date="2020" name="Genome Biol. Evol.">
        <title>Comparative Genomics Underlines Multiple Roles of Profftella, an Obligate Symbiont of Psyllids: Providing Toxins, Vitamins, and Carotenoids.</title>
        <authorList>
            <person name="Nakabachi A."/>
            <person name="Piel J."/>
            <person name="Malenovsky I."/>
            <person name="Hirose Y."/>
        </authorList>
    </citation>
    <scope>NUCLEOTIDE SEQUENCE [LARGE SCALE GENOMIC DNA]</scope>
    <source>
        <strain evidence="3 4">Dco</strain>
    </source>
</reference>
<dbReference type="SUPFAM" id="SSF51064">
    <property type="entry name" value="Head domain of nucleotide exchange factor GrpE"/>
    <property type="match status" value="1"/>
</dbReference>
<evidence type="ECO:0000313" key="4">
    <source>
        <dbReference type="Proteomes" id="UP000595596"/>
    </source>
</evidence>
<dbReference type="Pfam" id="PF01025">
    <property type="entry name" value="GrpE"/>
    <property type="match status" value="1"/>
</dbReference>
<dbReference type="Gene3D" id="2.30.22.10">
    <property type="entry name" value="Head domain of nucleotide exchange factor GrpE"/>
    <property type="match status" value="1"/>
</dbReference>
<dbReference type="HAMAP" id="MF_01151">
    <property type="entry name" value="GrpE"/>
    <property type="match status" value="1"/>
</dbReference>
<organism evidence="3 4">
    <name type="scientific">Candidatus Carsonella ruddii</name>
    <name type="common">Diaphorina cf. continua</name>
    <dbReference type="NCBI Taxonomy" id="2661587"/>
    <lineage>
        <taxon>Bacteria</taxon>
        <taxon>Pseudomonadati</taxon>
        <taxon>Pseudomonadota</taxon>
        <taxon>Gammaproteobacteria</taxon>
        <taxon>Oceanospirillales</taxon>
        <taxon>Halomonadaceae</taxon>
        <taxon>Zymobacter group</taxon>
        <taxon>Candidatus Carsonella</taxon>
    </lineage>
</organism>
<dbReference type="GO" id="GO:0051087">
    <property type="term" value="F:protein-folding chaperone binding"/>
    <property type="evidence" value="ECO:0007669"/>
    <property type="project" value="InterPro"/>
</dbReference>
<dbReference type="InterPro" id="IPR009012">
    <property type="entry name" value="GrpE_head"/>
</dbReference>
<comment type="similarity">
    <text evidence="2">Belongs to the GrpE family.</text>
</comment>
<dbReference type="PRINTS" id="PR00773">
    <property type="entry name" value="GRPEPROTEIN"/>
</dbReference>
<keyword evidence="4" id="KW-1185">Reference proteome</keyword>
<name>A0A7R7ACF7_CARRU</name>
<dbReference type="EMBL" id="AP023214">
    <property type="protein sequence ID" value="BCG49294.1"/>
    <property type="molecule type" value="Genomic_DNA"/>
</dbReference>
<dbReference type="InterPro" id="IPR000740">
    <property type="entry name" value="GrpE"/>
</dbReference>
<dbReference type="PROSITE" id="PS01071">
    <property type="entry name" value="GRPE"/>
    <property type="match status" value="1"/>
</dbReference>
<keyword evidence="2" id="KW-0963">Cytoplasm</keyword>
<evidence type="ECO:0000256" key="2">
    <source>
        <dbReference type="HAMAP-Rule" id="MF_01151"/>
    </source>
</evidence>
<dbReference type="KEGG" id="crr:CRDco_0730"/>
<proteinExistence type="inferred from homology"/>
<protein>
    <recommendedName>
        <fullName evidence="2">Protein GrpE</fullName>
    </recommendedName>
    <alternativeName>
        <fullName evidence="2">HSP-70 cofactor</fullName>
    </alternativeName>
</protein>
<dbReference type="RefSeq" id="WP_201329582.1">
    <property type="nucleotide sequence ID" value="NZ_AP023214.1"/>
</dbReference>
<gene>
    <name evidence="2 3" type="primary">grpE</name>
    <name evidence="3" type="ORF">CRDco_0730</name>
</gene>
<dbReference type="Proteomes" id="UP000595596">
    <property type="component" value="Chromosome"/>
</dbReference>
<accession>A0A7R7ACF7</accession>
<dbReference type="GO" id="GO:0000774">
    <property type="term" value="F:adenyl-nucleotide exchange factor activity"/>
    <property type="evidence" value="ECO:0007669"/>
    <property type="project" value="InterPro"/>
</dbReference>
<dbReference type="GO" id="GO:0005737">
    <property type="term" value="C:cytoplasm"/>
    <property type="evidence" value="ECO:0007669"/>
    <property type="project" value="UniProtKB-SubCell"/>
</dbReference>
<evidence type="ECO:0000313" key="3">
    <source>
        <dbReference type="EMBL" id="BCG49294.1"/>
    </source>
</evidence>
<comment type="function">
    <text evidence="2">Participates actively in the response to hyperosmotic and heat shock by preventing the aggregation of stress-denatured proteins, in association with DnaK and GrpE. It is the nucleotide exchange factor for DnaK and may function as a thermosensor. Unfolded proteins bind initially to DnaJ; upon interaction with the DnaJ-bound protein, DnaK hydrolyzes its bound ATP, resulting in the formation of a stable complex. GrpE releases ADP from DnaK; ATP binding to DnaK triggers the release of the substrate protein, thus completing the reaction cycle. Several rounds of ATP-dependent interactions between DnaJ, DnaK and GrpE are required for fully efficient folding.</text>
</comment>
<comment type="subunit">
    <text evidence="2">Homodimer.</text>
</comment>
<keyword evidence="2" id="KW-0346">Stress response</keyword>
<sequence length="150" mass="17676">MEKEYSLMNFLDRIIVLEEKFCSFVSETKKETDYDEDRIKKLKEIIIENIIIELIPITDSMEMFAKNFDSNQTKESEIIFLIFKLIKKFYKKFNIKQISETGVFFNPDIHEAIGIFPTFGKKKGMVKTVLQPGYTRNSKLIRPALVIVYN</sequence>
<dbReference type="AlphaFoldDB" id="A0A7R7ACF7"/>
<evidence type="ECO:0000256" key="1">
    <source>
        <dbReference type="ARBA" id="ARBA00023186"/>
    </source>
</evidence>
<dbReference type="GO" id="GO:0006457">
    <property type="term" value="P:protein folding"/>
    <property type="evidence" value="ECO:0007669"/>
    <property type="project" value="InterPro"/>
</dbReference>
<dbReference type="GO" id="GO:0042803">
    <property type="term" value="F:protein homodimerization activity"/>
    <property type="evidence" value="ECO:0007669"/>
    <property type="project" value="InterPro"/>
</dbReference>